<evidence type="ECO:0000313" key="2">
    <source>
        <dbReference type="Proteomes" id="UP001439008"/>
    </source>
</evidence>
<proteinExistence type="predicted"/>
<reference evidence="1 2" key="1">
    <citation type="journal article" date="2024" name="BMC Biol.">
        <title>Comparative genomics of Ascetosporea gives new insight into the evolutionary basis for animal parasitism in Rhizaria.</title>
        <authorList>
            <person name="Hiltunen Thoren M."/>
            <person name="Onut-Brannstrom I."/>
            <person name="Alfjorden A."/>
            <person name="Peckova H."/>
            <person name="Swords F."/>
            <person name="Hooper C."/>
            <person name="Holzer A.S."/>
            <person name="Bass D."/>
            <person name="Burki F."/>
        </authorList>
    </citation>
    <scope>NUCLEOTIDE SEQUENCE [LARGE SCALE GENOMIC DNA]</scope>
    <source>
        <strain evidence="1">20-A016</strain>
    </source>
</reference>
<accession>A0ABV2AF94</accession>
<dbReference type="Proteomes" id="UP001439008">
    <property type="component" value="Unassembled WGS sequence"/>
</dbReference>
<protein>
    <submittedName>
        <fullName evidence="1">Uncharacterized protein</fullName>
    </submittedName>
</protein>
<comment type="caution">
    <text evidence="1">The sequence shown here is derived from an EMBL/GenBank/DDBJ whole genome shotgun (WGS) entry which is preliminary data.</text>
</comment>
<evidence type="ECO:0000313" key="1">
    <source>
        <dbReference type="EMBL" id="MES1918129.1"/>
    </source>
</evidence>
<gene>
    <name evidence="1" type="ORF">MHBO_000145</name>
</gene>
<keyword evidence="2" id="KW-1185">Reference proteome</keyword>
<sequence length="67" mass="7147">MATFSFWGVDINPKTKVQVFVPEDNVLNVCTAALIPENGDPTSGEKSTESASISILTAGKSLFSTKR</sequence>
<dbReference type="EMBL" id="JBDODL010000018">
    <property type="protein sequence ID" value="MES1918129.1"/>
    <property type="molecule type" value="Genomic_DNA"/>
</dbReference>
<name>A0ABV2AF94_9EUKA</name>
<organism evidence="1 2">
    <name type="scientific">Bonamia ostreae</name>
    <dbReference type="NCBI Taxonomy" id="126728"/>
    <lineage>
        <taxon>Eukaryota</taxon>
        <taxon>Sar</taxon>
        <taxon>Rhizaria</taxon>
        <taxon>Endomyxa</taxon>
        <taxon>Ascetosporea</taxon>
        <taxon>Haplosporida</taxon>
        <taxon>Bonamia</taxon>
    </lineage>
</organism>